<dbReference type="Pfam" id="PF03184">
    <property type="entry name" value="DDE_1"/>
    <property type="match status" value="1"/>
</dbReference>
<feature type="domain" description="DDE-1" evidence="1">
    <location>
        <begin position="28"/>
        <end position="97"/>
    </location>
</feature>
<dbReference type="AlphaFoldDB" id="A0A3N4J6G5"/>
<accession>A0A3N4J6G5</accession>
<proteinExistence type="predicted"/>
<evidence type="ECO:0000259" key="1">
    <source>
        <dbReference type="Pfam" id="PF03184"/>
    </source>
</evidence>
<evidence type="ECO:0000313" key="2">
    <source>
        <dbReference type="EMBL" id="RPA92867.1"/>
    </source>
</evidence>
<keyword evidence="3" id="KW-1185">Reference proteome</keyword>
<dbReference type="EMBL" id="ML120464">
    <property type="protein sequence ID" value="RPA92867.1"/>
    <property type="molecule type" value="Genomic_DNA"/>
</dbReference>
<dbReference type="Proteomes" id="UP000276215">
    <property type="component" value="Unassembled WGS sequence"/>
</dbReference>
<protein>
    <recommendedName>
        <fullName evidence="1">DDE-1 domain-containing protein</fullName>
    </recommendedName>
</protein>
<feature type="non-terminal residue" evidence="2">
    <location>
        <position position="1"/>
    </location>
</feature>
<sequence>EFVTVIEGVCADGTALKPTIILKAEEFIAEWFKKVRGILEDKAGDEFWLLLFDGHSSHANITFLKFCISQKIIPYYLPLHTTHQLQPLDIYIFSTYKY</sequence>
<dbReference type="InterPro" id="IPR004875">
    <property type="entry name" value="DDE_SF_endonuclease_dom"/>
</dbReference>
<dbReference type="GO" id="GO:0003676">
    <property type="term" value="F:nucleic acid binding"/>
    <property type="evidence" value="ECO:0007669"/>
    <property type="project" value="InterPro"/>
</dbReference>
<evidence type="ECO:0000313" key="3">
    <source>
        <dbReference type="Proteomes" id="UP000276215"/>
    </source>
</evidence>
<name>A0A3N4J6G5_9PEZI</name>
<gene>
    <name evidence="2" type="ORF">L873DRAFT_1778929</name>
</gene>
<reference evidence="2 3" key="1">
    <citation type="journal article" date="2018" name="Nat. Ecol. Evol.">
        <title>Pezizomycetes genomes reveal the molecular basis of ectomycorrhizal truffle lifestyle.</title>
        <authorList>
            <person name="Murat C."/>
            <person name="Payen T."/>
            <person name="Noel B."/>
            <person name="Kuo A."/>
            <person name="Morin E."/>
            <person name="Chen J."/>
            <person name="Kohler A."/>
            <person name="Krizsan K."/>
            <person name="Balestrini R."/>
            <person name="Da Silva C."/>
            <person name="Montanini B."/>
            <person name="Hainaut M."/>
            <person name="Levati E."/>
            <person name="Barry K.W."/>
            <person name="Belfiori B."/>
            <person name="Cichocki N."/>
            <person name="Clum A."/>
            <person name="Dockter R.B."/>
            <person name="Fauchery L."/>
            <person name="Guy J."/>
            <person name="Iotti M."/>
            <person name="Le Tacon F."/>
            <person name="Lindquist E.A."/>
            <person name="Lipzen A."/>
            <person name="Malagnac F."/>
            <person name="Mello A."/>
            <person name="Molinier V."/>
            <person name="Miyauchi S."/>
            <person name="Poulain J."/>
            <person name="Riccioni C."/>
            <person name="Rubini A."/>
            <person name="Sitrit Y."/>
            <person name="Splivallo R."/>
            <person name="Traeger S."/>
            <person name="Wang M."/>
            <person name="Zifcakova L."/>
            <person name="Wipf D."/>
            <person name="Zambonelli A."/>
            <person name="Paolocci F."/>
            <person name="Nowrousian M."/>
            <person name="Ottonello S."/>
            <person name="Baldrian P."/>
            <person name="Spatafora J.W."/>
            <person name="Henrissat B."/>
            <person name="Nagy L.G."/>
            <person name="Aury J.M."/>
            <person name="Wincker P."/>
            <person name="Grigoriev I.V."/>
            <person name="Bonfante P."/>
            <person name="Martin F.M."/>
        </authorList>
    </citation>
    <scope>NUCLEOTIDE SEQUENCE [LARGE SCALE GENOMIC DNA]</scope>
    <source>
        <strain evidence="2 3">120613-1</strain>
    </source>
</reference>
<dbReference type="OrthoDB" id="5425161at2759"/>
<dbReference type="STRING" id="1336337.A0A3N4J6G5"/>
<organism evidence="2 3">
    <name type="scientific">Choiromyces venosus 120613-1</name>
    <dbReference type="NCBI Taxonomy" id="1336337"/>
    <lineage>
        <taxon>Eukaryota</taxon>
        <taxon>Fungi</taxon>
        <taxon>Dikarya</taxon>
        <taxon>Ascomycota</taxon>
        <taxon>Pezizomycotina</taxon>
        <taxon>Pezizomycetes</taxon>
        <taxon>Pezizales</taxon>
        <taxon>Tuberaceae</taxon>
        <taxon>Choiromyces</taxon>
    </lineage>
</organism>